<dbReference type="PANTHER" id="PTHR45841">
    <property type="entry name" value="MRNA TURNOVER PROTEIN 4 MRTO4"/>
    <property type="match status" value="1"/>
</dbReference>
<dbReference type="SUPFAM" id="SSF160369">
    <property type="entry name" value="Ribosomal protein L10-like"/>
    <property type="match status" value="1"/>
</dbReference>
<dbReference type="GO" id="GO:0030687">
    <property type="term" value="C:preribosome, large subunit precursor"/>
    <property type="evidence" value="ECO:0007669"/>
    <property type="project" value="TreeGrafter"/>
</dbReference>
<evidence type="ECO:0000256" key="1">
    <source>
        <dbReference type="ARBA" id="ARBA00004046"/>
    </source>
</evidence>
<dbReference type="FunFam" id="3.30.70.1730:FF:000004">
    <property type="entry name" value="Ribosome assembly factor mrt4"/>
    <property type="match status" value="1"/>
</dbReference>
<dbReference type="AlphaFoldDB" id="A0A4Y7NLX2"/>
<dbReference type="Gene3D" id="3.30.70.1730">
    <property type="match status" value="1"/>
</dbReference>
<comment type="subunit">
    <text evidence="7">Associates with the pre-60S ribosomal particle. Interacts with MINAS-60 (product of an alternative open reading frame of RBM10).</text>
</comment>
<protein>
    <recommendedName>
        <fullName evidence="8">Ribosome assembly factor mrt4</fullName>
    </recommendedName>
</protein>
<evidence type="ECO:0000259" key="10">
    <source>
        <dbReference type="Pfam" id="PF17777"/>
    </source>
</evidence>
<keyword evidence="4 8" id="KW-0690">Ribosome biogenesis</keyword>
<evidence type="ECO:0000256" key="5">
    <source>
        <dbReference type="ARBA" id="ARBA00022553"/>
    </source>
</evidence>
<evidence type="ECO:0000256" key="2">
    <source>
        <dbReference type="ARBA" id="ARBA00008889"/>
    </source>
</evidence>
<dbReference type="CDD" id="cd05796">
    <property type="entry name" value="Ribosomal_P0_like"/>
    <property type="match status" value="1"/>
</dbReference>
<dbReference type="GO" id="GO:0006364">
    <property type="term" value="P:rRNA processing"/>
    <property type="evidence" value="ECO:0007669"/>
    <property type="project" value="TreeGrafter"/>
</dbReference>
<feature type="region of interest" description="Disordered" evidence="9">
    <location>
        <begin position="217"/>
        <end position="240"/>
    </location>
</feature>
<sequence>MPKTKRFQKISLTQTKKKGLSGKQQLVEDIRSCVEKYSQLYLFSVQNMRNNKLKSIRNEWKDSRFFLGKNRVIAIALGRTKEAECSENLHEISKRLKGQCGILFTDKPKSEVLKYFDKHVESDYARSGNVCTETVTLQPGPLEQFPFNMEPYLRQLGLPTTLQKGVVTLLKEHTVCKEGSVLTPEQARLLKLLCIHQAEFRVTIEAVWEKDGGFEDLGNGRMLEKDDDDANNKSDDEDME</sequence>
<dbReference type="GO" id="GO:0005730">
    <property type="term" value="C:nucleolus"/>
    <property type="evidence" value="ECO:0007669"/>
    <property type="project" value="UniProtKB-SubCell"/>
</dbReference>
<dbReference type="Pfam" id="PF00466">
    <property type="entry name" value="Ribosomal_L10"/>
    <property type="match status" value="1"/>
</dbReference>
<dbReference type="InterPro" id="IPR043141">
    <property type="entry name" value="Ribosomal_uL10-like_sf"/>
</dbReference>
<dbReference type="InterPro" id="IPR040637">
    <property type="entry name" value="Ribosomal_uL10-like_insert"/>
</dbReference>
<name>A0A4Y7NLX2_9CRUS</name>
<accession>A0A4Y7NLX2</accession>
<gene>
    <name evidence="11" type="primary">EOG090X0BJA</name>
</gene>
<keyword evidence="5" id="KW-0597">Phosphoprotein</keyword>
<dbReference type="InterPro" id="IPR043164">
    <property type="entry name" value="Ribosomal_uL10-like_insert_sf"/>
</dbReference>
<evidence type="ECO:0000256" key="8">
    <source>
        <dbReference type="RuleBase" id="RU364039"/>
    </source>
</evidence>
<evidence type="ECO:0000256" key="6">
    <source>
        <dbReference type="ARBA" id="ARBA00023242"/>
    </source>
</evidence>
<dbReference type="FunFam" id="3.90.105.20:FF:000002">
    <property type="entry name" value="Ribosome assembly factor mrt4"/>
    <property type="match status" value="1"/>
</dbReference>
<dbReference type="InterPro" id="IPR001790">
    <property type="entry name" value="Ribosomal_uL10"/>
</dbReference>
<dbReference type="Gene3D" id="3.90.105.20">
    <property type="match status" value="1"/>
</dbReference>
<dbReference type="InterPro" id="IPR033867">
    <property type="entry name" value="Mrt4"/>
</dbReference>
<dbReference type="EMBL" id="LR024204">
    <property type="protein sequence ID" value="SVE93823.1"/>
    <property type="molecule type" value="mRNA"/>
</dbReference>
<dbReference type="PANTHER" id="PTHR45841:SF1">
    <property type="entry name" value="MRNA TURNOVER PROTEIN 4 HOMOLOG"/>
    <property type="match status" value="1"/>
</dbReference>
<reference evidence="11" key="1">
    <citation type="submission" date="2018-08" db="EMBL/GenBank/DDBJ databases">
        <authorList>
            <person name="Cornetti L."/>
        </authorList>
    </citation>
    <scope>NUCLEOTIDE SEQUENCE</scope>
    <source>
        <strain evidence="11">BE-ASS</strain>
    </source>
</reference>
<dbReference type="GO" id="GO:0005737">
    <property type="term" value="C:cytoplasm"/>
    <property type="evidence" value="ECO:0007669"/>
    <property type="project" value="UniProtKB-SubCell"/>
</dbReference>
<feature type="compositionally biased region" description="Acidic residues" evidence="9">
    <location>
        <begin position="225"/>
        <end position="240"/>
    </location>
</feature>
<evidence type="ECO:0000256" key="4">
    <source>
        <dbReference type="ARBA" id="ARBA00022517"/>
    </source>
</evidence>
<evidence type="ECO:0000313" key="11">
    <source>
        <dbReference type="EMBL" id="SVE93823.1"/>
    </source>
</evidence>
<comment type="similarity">
    <text evidence="2 8">Belongs to the universal ribosomal protein uL10 family.</text>
</comment>
<dbReference type="Pfam" id="PF17777">
    <property type="entry name" value="RL10P_insert"/>
    <property type="match status" value="1"/>
</dbReference>
<keyword evidence="6 8" id="KW-0539">Nucleus</keyword>
<dbReference type="GO" id="GO:0000956">
    <property type="term" value="P:nuclear-transcribed mRNA catabolic process"/>
    <property type="evidence" value="ECO:0007669"/>
    <property type="project" value="TreeGrafter"/>
</dbReference>
<evidence type="ECO:0000256" key="7">
    <source>
        <dbReference type="ARBA" id="ARBA00066238"/>
    </source>
</evidence>
<comment type="subcellular location">
    <subcellularLocation>
        <location evidence="8">Cytoplasm</location>
    </subcellularLocation>
    <subcellularLocation>
        <location evidence="8">Nucleus</location>
        <location evidence="8">Nucleolus</location>
    </subcellularLocation>
</comment>
<keyword evidence="3 8" id="KW-0963">Cytoplasm</keyword>
<evidence type="ECO:0000256" key="3">
    <source>
        <dbReference type="ARBA" id="ARBA00022490"/>
    </source>
</evidence>
<proteinExistence type="evidence at transcript level"/>
<dbReference type="GO" id="GO:0003723">
    <property type="term" value="F:RNA binding"/>
    <property type="evidence" value="ECO:0007669"/>
    <property type="project" value="TreeGrafter"/>
</dbReference>
<feature type="domain" description="Large ribosomal subunit protein uL10-like insertion" evidence="10">
    <location>
        <begin position="125"/>
        <end position="195"/>
    </location>
</feature>
<comment type="function">
    <text evidence="1 8">Component of the ribosome assembly machinery. Nuclear paralog of the ribosomal protein P0, it binds pre-60S subunits at an early stage of assembly in the nucleolus, and is replaced by P0 in cytoplasmic pre-60S subunits and mature 80S ribosomes.</text>
</comment>
<organism evidence="11">
    <name type="scientific">Scapholeberis mucronata</name>
    <dbReference type="NCBI Taxonomy" id="202097"/>
    <lineage>
        <taxon>Eukaryota</taxon>
        <taxon>Metazoa</taxon>
        <taxon>Ecdysozoa</taxon>
        <taxon>Arthropoda</taxon>
        <taxon>Crustacea</taxon>
        <taxon>Branchiopoda</taxon>
        <taxon>Diplostraca</taxon>
        <taxon>Cladocera</taxon>
        <taxon>Anomopoda</taxon>
        <taxon>Daphniidae</taxon>
        <taxon>Scapholeberis</taxon>
    </lineage>
</organism>
<dbReference type="InterPro" id="IPR051742">
    <property type="entry name" value="Ribosome_Assembly_uL10"/>
</dbReference>
<dbReference type="GO" id="GO:0000027">
    <property type="term" value="P:ribosomal large subunit assembly"/>
    <property type="evidence" value="ECO:0007669"/>
    <property type="project" value="InterPro"/>
</dbReference>
<evidence type="ECO:0000256" key="9">
    <source>
        <dbReference type="SAM" id="MobiDB-lite"/>
    </source>
</evidence>